<organism evidence="1">
    <name type="scientific">Ignisphaera aggregans</name>
    <dbReference type="NCBI Taxonomy" id="334771"/>
    <lineage>
        <taxon>Archaea</taxon>
        <taxon>Thermoproteota</taxon>
        <taxon>Thermoprotei</taxon>
        <taxon>Desulfurococcales</taxon>
        <taxon>Desulfurococcaceae</taxon>
        <taxon>Ignisphaera</taxon>
    </lineage>
</organism>
<reference evidence="1" key="1">
    <citation type="journal article" date="2020" name="mSystems">
        <title>Genome- and Community-Level Interaction Insights into Carbon Utilization and Element Cycling Functions of Hydrothermarchaeota in Hydrothermal Sediment.</title>
        <authorList>
            <person name="Zhou Z."/>
            <person name="Liu Y."/>
            <person name="Xu W."/>
            <person name="Pan J."/>
            <person name="Luo Z.H."/>
            <person name="Li M."/>
        </authorList>
    </citation>
    <scope>NUCLEOTIDE SEQUENCE [LARGE SCALE GENOMIC DNA]</scope>
    <source>
        <strain evidence="1">SpSt-1105</strain>
    </source>
</reference>
<proteinExistence type="predicted"/>
<sequence>MERAKRESKRVGRPPAIPEDSLVKLVKKYPFLSKRDLWRIATAEGYKISYPRFVRKINEVIKKYNIRREK</sequence>
<comment type="caution">
    <text evidence="1">The sequence shown here is derived from an EMBL/GenBank/DDBJ whole genome shotgun (WGS) entry which is preliminary data.</text>
</comment>
<accession>A0A7J3Z738</accession>
<protein>
    <submittedName>
        <fullName evidence="1">Uncharacterized protein</fullName>
    </submittedName>
</protein>
<evidence type="ECO:0000313" key="1">
    <source>
        <dbReference type="EMBL" id="HHQ50528.1"/>
    </source>
</evidence>
<dbReference type="EMBL" id="DRYQ01000057">
    <property type="protein sequence ID" value="HHQ50528.1"/>
    <property type="molecule type" value="Genomic_DNA"/>
</dbReference>
<name>A0A7J3Z738_9CREN</name>
<dbReference type="AlphaFoldDB" id="A0A7J3Z738"/>
<gene>
    <name evidence="1" type="ORF">ENM66_04160</name>
</gene>